<evidence type="ECO:0000259" key="2">
    <source>
        <dbReference type="Pfam" id="PF04536"/>
    </source>
</evidence>
<dbReference type="KEGG" id="txy:Thexy_0837"/>
<organism evidence="3 4">
    <name type="scientific">Thermoanaerobacterium xylanolyticum (strain ATCC 49914 / DSM 7097 / LX-11)</name>
    <dbReference type="NCBI Taxonomy" id="858215"/>
    <lineage>
        <taxon>Bacteria</taxon>
        <taxon>Bacillati</taxon>
        <taxon>Bacillota</taxon>
        <taxon>Clostridia</taxon>
        <taxon>Thermoanaerobacterales</taxon>
        <taxon>Thermoanaerobacteraceae</taxon>
        <taxon>Thermoanaerobacterium</taxon>
    </lineage>
</organism>
<dbReference type="Gene3D" id="3.10.310.50">
    <property type="match status" value="1"/>
</dbReference>
<protein>
    <recommendedName>
        <fullName evidence="2">TPM domain-containing protein</fullName>
    </recommendedName>
</protein>
<keyword evidence="1" id="KW-0812">Transmembrane</keyword>
<dbReference type="Pfam" id="PF04536">
    <property type="entry name" value="TPM_phosphatase"/>
    <property type="match status" value="1"/>
</dbReference>
<dbReference type="AlphaFoldDB" id="F6BJ46"/>
<feature type="transmembrane region" description="Helical" evidence="1">
    <location>
        <begin position="197"/>
        <end position="214"/>
    </location>
</feature>
<dbReference type="InterPro" id="IPR007621">
    <property type="entry name" value="TPM_dom"/>
</dbReference>
<dbReference type="HOGENOM" id="CLU_035211_2_0_9"/>
<dbReference type="PANTHER" id="PTHR30373:SF2">
    <property type="entry name" value="UPF0603 PROTEIN YGCG"/>
    <property type="match status" value="1"/>
</dbReference>
<gene>
    <name evidence="3" type="ordered locus">Thexy_0837</name>
</gene>
<evidence type="ECO:0000256" key="1">
    <source>
        <dbReference type="SAM" id="Phobius"/>
    </source>
</evidence>
<evidence type="ECO:0000313" key="4">
    <source>
        <dbReference type="Proteomes" id="UP000007239"/>
    </source>
</evidence>
<keyword evidence="4" id="KW-1185">Reference proteome</keyword>
<dbReference type="EMBL" id="CP002739">
    <property type="protein sequence ID" value="AEF16878.1"/>
    <property type="molecule type" value="Genomic_DNA"/>
</dbReference>
<dbReference type="eggNOG" id="COG1512">
    <property type="taxonomic scope" value="Bacteria"/>
</dbReference>
<dbReference type="PANTHER" id="PTHR30373">
    <property type="entry name" value="UPF0603 PROTEIN YGCG"/>
    <property type="match status" value="1"/>
</dbReference>
<dbReference type="Proteomes" id="UP000007239">
    <property type="component" value="Chromosome"/>
</dbReference>
<proteinExistence type="predicted"/>
<dbReference type="RefSeq" id="WP_013787625.1">
    <property type="nucleotide sequence ID" value="NC_015555.1"/>
</dbReference>
<name>F6BJ46_THEXL</name>
<feature type="domain" description="TPM" evidence="2">
    <location>
        <begin position="37"/>
        <end position="166"/>
    </location>
</feature>
<dbReference type="STRING" id="858215.Thexy_0837"/>
<keyword evidence="1" id="KW-0472">Membrane</keyword>
<sequence length="267" mass="28329">MLKYAKTLFLLIFFPILIFGQIFAAAIPPKPSQYDYVYDYAKLMSQSDIDTIRNIGKEIENLTGAQIIVVTVDDIGDYQISDYALSLFRSWGIGQKDKNNGVLLLVDKKRLLEGLSGKVFISVGYGLEGAIPDSVAGRILDDYVLPKWNDKDYSGGIVEGYKAIVTLVAKEYNVDLKNVDQSQYAQQNDSGSNKAEGIISIIAMIILLIIFSNIRGWWWRGPGGFGPGGFGGFGGFGTGGGGFGGGFGSGGGGSFGGGSTGGGGAGR</sequence>
<keyword evidence="1" id="KW-1133">Transmembrane helix</keyword>
<reference evidence="3" key="1">
    <citation type="submission" date="2011-05" db="EMBL/GenBank/DDBJ databases">
        <title>Complete sequence of Thermoanaerobacterium xylanolyticum LX-11.</title>
        <authorList>
            <consortium name="US DOE Joint Genome Institute"/>
            <person name="Lucas S."/>
            <person name="Han J."/>
            <person name="Lapidus A."/>
            <person name="Cheng J.-F."/>
            <person name="Goodwin L."/>
            <person name="Pitluck S."/>
            <person name="Peters L."/>
            <person name="Mikhailova N."/>
            <person name="Lu M."/>
            <person name="Han C."/>
            <person name="Tapia R."/>
            <person name="Land M."/>
            <person name="Hauser L."/>
            <person name="Kyrpides N."/>
            <person name="Ivanova N."/>
            <person name="Pagani I."/>
            <person name="Hemme C."/>
            <person name="Woyke T."/>
        </authorList>
    </citation>
    <scope>NUCLEOTIDE SEQUENCE</scope>
    <source>
        <strain evidence="3">LX-11</strain>
    </source>
</reference>
<accession>F6BJ46</accession>
<evidence type="ECO:0000313" key="3">
    <source>
        <dbReference type="EMBL" id="AEF16878.1"/>
    </source>
</evidence>